<keyword evidence="2" id="KW-1185">Reference proteome</keyword>
<gene>
    <name evidence="1" type="ORF">EIP91_004107</name>
</gene>
<protein>
    <recommendedName>
        <fullName evidence="3">F-box domain-containing protein</fullName>
    </recommendedName>
</protein>
<organism evidence="1 2">
    <name type="scientific">Steccherinum ochraceum</name>
    <dbReference type="NCBI Taxonomy" id="92696"/>
    <lineage>
        <taxon>Eukaryota</taxon>
        <taxon>Fungi</taxon>
        <taxon>Dikarya</taxon>
        <taxon>Basidiomycota</taxon>
        <taxon>Agaricomycotina</taxon>
        <taxon>Agaricomycetes</taxon>
        <taxon>Polyporales</taxon>
        <taxon>Steccherinaceae</taxon>
        <taxon>Steccherinum</taxon>
    </lineage>
</organism>
<comment type="caution">
    <text evidence="1">The sequence shown here is derived from an EMBL/GenBank/DDBJ whole genome shotgun (WGS) entry which is preliminary data.</text>
</comment>
<evidence type="ECO:0008006" key="3">
    <source>
        <dbReference type="Google" id="ProtNLM"/>
    </source>
</evidence>
<dbReference type="AlphaFoldDB" id="A0A4R0RBX5"/>
<evidence type="ECO:0000313" key="2">
    <source>
        <dbReference type="Proteomes" id="UP000292702"/>
    </source>
</evidence>
<dbReference type="OrthoDB" id="2794892at2759"/>
<reference evidence="1 2" key="1">
    <citation type="submission" date="2018-11" db="EMBL/GenBank/DDBJ databases">
        <title>Genome assembly of Steccherinum ochraceum LE-BIN_3174, the white-rot fungus of the Steccherinaceae family (The Residual Polyporoid clade, Polyporales, Basidiomycota).</title>
        <authorList>
            <person name="Fedorova T.V."/>
            <person name="Glazunova O.A."/>
            <person name="Landesman E.O."/>
            <person name="Moiseenko K.V."/>
            <person name="Psurtseva N.V."/>
            <person name="Savinova O.S."/>
            <person name="Shakhova N.V."/>
            <person name="Tyazhelova T.V."/>
            <person name="Vasina D.V."/>
        </authorList>
    </citation>
    <scope>NUCLEOTIDE SEQUENCE [LARGE SCALE GENOMIC DNA]</scope>
    <source>
        <strain evidence="1 2">LE-BIN_3174</strain>
    </source>
</reference>
<sequence>MIQPSFLAMSLNASFTHSPQLASHLPVDVVADIVDHLAYDQQILKACSLISRSWVHPTRVHLFNRTYVESEDDGALLSRFLQLLNDSPHICAFVRQLVLATSPGHRRYSSGARVAPSLLVDLLKHLPHLHTIEFCGVSFAGAQFESLAPATFSLDHVAFTDVGIQGMDTAHDWTRIFSVFSCIKHLSIHTELPHVHRLPPNLPASFVKIAALTLKGITRPAIMLEFLSKIVKPGCLKSLDVAVLTPEHVSAFGSFVSTAGIGDRLQEVRLDLTKFHVRHQRYPTEIPPPFWSSLQLAAVPSLQTITLATRLDDDASVTLSSICDVLAYAPPTIKHVNIAMSGAFRRVVSSEETLEEASFSGFTREVLVKLEEVVVTKFGEVESVVTDLREARCTGCRSEEEEMGEEMEQYIVASMPRLSKRGVLAFTPPLHSCKLS</sequence>
<name>A0A4R0RBX5_9APHY</name>
<dbReference type="EMBL" id="RWJN01000237">
    <property type="protein sequence ID" value="TCD64426.1"/>
    <property type="molecule type" value="Genomic_DNA"/>
</dbReference>
<evidence type="ECO:0000313" key="1">
    <source>
        <dbReference type="EMBL" id="TCD64426.1"/>
    </source>
</evidence>
<dbReference type="Proteomes" id="UP000292702">
    <property type="component" value="Unassembled WGS sequence"/>
</dbReference>
<accession>A0A4R0RBX5</accession>
<proteinExistence type="predicted"/>